<dbReference type="OrthoDB" id="9812260at2"/>
<dbReference type="Pfam" id="PF00990">
    <property type="entry name" value="GGDEF"/>
    <property type="match status" value="1"/>
</dbReference>
<dbReference type="Proteomes" id="UP000275331">
    <property type="component" value="Unassembled WGS sequence"/>
</dbReference>
<dbReference type="Pfam" id="PF13185">
    <property type="entry name" value="GAF_2"/>
    <property type="match status" value="1"/>
</dbReference>
<reference evidence="2 3" key="1">
    <citation type="submission" date="2018-10" db="EMBL/GenBank/DDBJ databases">
        <title>Transmission dynamics of multidrug resistant bacteria on intensive care unit surfaces.</title>
        <authorList>
            <person name="D'Souza A.W."/>
            <person name="Potter R.F."/>
            <person name="Wallace M."/>
            <person name="Shupe A."/>
            <person name="Patel S."/>
            <person name="Sun S."/>
            <person name="Gul D."/>
            <person name="Kwon J.H."/>
            <person name="Andleeb S."/>
            <person name="Burnham C.-A.D."/>
            <person name="Dantas G."/>
        </authorList>
    </citation>
    <scope>NUCLEOTIDE SEQUENCE [LARGE SCALE GENOMIC DNA]</scope>
    <source>
        <strain evidence="2 3">AS_373</strain>
    </source>
</reference>
<name>A0A3R9EJY8_9ENTR</name>
<dbReference type="InterPro" id="IPR029016">
    <property type="entry name" value="GAF-like_dom_sf"/>
</dbReference>
<dbReference type="AlphaFoldDB" id="A0A3R9EJY8"/>
<dbReference type="RefSeq" id="WP_125291855.1">
    <property type="nucleotide sequence ID" value="NZ_JAPTZM010000003.1"/>
</dbReference>
<dbReference type="InterPro" id="IPR029787">
    <property type="entry name" value="Nucleotide_cyclase"/>
</dbReference>
<dbReference type="InterPro" id="IPR043128">
    <property type="entry name" value="Rev_trsase/Diguanyl_cyclase"/>
</dbReference>
<dbReference type="NCBIfam" id="TIGR00254">
    <property type="entry name" value="GGDEF"/>
    <property type="match status" value="1"/>
</dbReference>
<organism evidence="2 3">
    <name type="scientific">Atlantibacter subterraneus</name>
    <dbReference type="NCBI Taxonomy" id="255519"/>
    <lineage>
        <taxon>Bacteria</taxon>
        <taxon>Pseudomonadati</taxon>
        <taxon>Pseudomonadota</taxon>
        <taxon>Gammaproteobacteria</taxon>
        <taxon>Enterobacterales</taxon>
        <taxon>Enterobacteriaceae</taxon>
        <taxon>Atlantibacter</taxon>
    </lineage>
</organism>
<dbReference type="PROSITE" id="PS50887">
    <property type="entry name" value="GGDEF"/>
    <property type="match status" value="1"/>
</dbReference>
<gene>
    <name evidence="2" type="ORF">EGT71_12740</name>
</gene>
<comment type="caution">
    <text evidence="2">The sequence shown here is derived from an EMBL/GenBank/DDBJ whole genome shotgun (WGS) entry which is preliminary data.</text>
</comment>
<dbReference type="SUPFAM" id="SSF55073">
    <property type="entry name" value="Nucleotide cyclase"/>
    <property type="match status" value="1"/>
</dbReference>
<evidence type="ECO:0000313" key="3">
    <source>
        <dbReference type="Proteomes" id="UP000275331"/>
    </source>
</evidence>
<dbReference type="SMART" id="SM00065">
    <property type="entry name" value="GAF"/>
    <property type="match status" value="1"/>
</dbReference>
<dbReference type="Gene3D" id="3.30.450.40">
    <property type="match status" value="1"/>
</dbReference>
<dbReference type="SUPFAM" id="SSF55781">
    <property type="entry name" value="GAF domain-like"/>
    <property type="match status" value="1"/>
</dbReference>
<dbReference type="SMART" id="SM00267">
    <property type="entry name" value="GGDEF"/>
    <property type="match status" value="1"/>
</dbReference>
<dbReference type="Gene3D" id="3.30.70.270">
    <property type="match status" value="1"/>
</dbReference>
<dbReference type="InterPro" id="IPR003018">
    <property type="entry name" value="GAF"/>
</dbReference>
<dbReference type="CDD" id="cd01949">
    <property type="entry name" value="GGDEF"/>
    <property type="match status" value="1"/>
</dbReference>
<proteinExistence type="predicted"/>
<accession>A0A3R9EJY8</accession>
<evidence type="ECO:0000259" key="1">
    <source>
        <dbReference type="PROSITE" id="PS50887"/>
    </source>
</evidence>
<protein>
    <submittedName>
        <fullName evidence="2">Sensor domain-containing diguanylate cyclase</fullName>
    </submittedName>
</protein>
<dbReference type="PANTHER" id="PTHR46663">
    <property type="entry name" value="DIGUANYLATE CYCLASE DGCT-RELATED"/>
    <property type="match status" value="1"/>
</dbReference>
<dbReference type="InterPro" id="IPR052163">
    <property type="entry name" value="DGC-Regulatory_Protein"/>
</dbReference>
<sequence length="336" mass="37107">MSDFILSRISETLASENSLEGLVRKLLETLEIVTEMDSTYLTKVEAEQGKQHILFSRNSKEMNIPEGLTVPWGDTLCKRAMDEGCLYTNDVAAQWGDSEAAKALGITTYVSTPVQLDDGTLYGTLCAASSDKKELSVRAEYVLRLFAGLIAQYVQKDSLLEQLREANAALIAHSYTDALTGLPNRRAIFKNLDALFSIARHMERTVIVAFIDLDDFKEINDLYGHETGDLFLLQVSERLSAGVTQDDIIGRLGGDEFLVAELGGKTDEAQEKIAFALKARLNGLLEGKYILRDVELNYAGASIGIYVAQPALEDPDSALRKADANMYLDKNARKQH</sequence>
<dbReference type="EMBL" id="RHXB01000008">
    <property type="protein sequence ID" value="RSE25223.1"/>
    <property type="molecule type" value="Genomic_DNA"/>
</dbReference>
<dbReference type="PANTHER" id="PTHR46663:SF2">
    <property type="entry name" value="GGDEF DOMAIN-CONTAINING PROTEIN"/>
    <property type="match status" value="1"/>
</dbReference>
<evidence type="ECO:0000313" key="2">
    <source>
        <dbReference type="EMBL" id="RSE25223.1"/>
    </source>
</evidence>
<dbReference type="InterPro" id="IPR000160">
    <property type="entry name" value="GGDEF_dom"/>
</dbReference>
<feature type="domain" description="GGDEF" evidence="1">
    <location>
        <begin position="204"/>
        <end position="336"/>
    </location>
</feature>